<protein>
    <recommendedName>
        <fullName evidence="3">DUF1489 family protein</fullName>
    </recommendedName>
</protein>
<dbReference type="PIRSF" id="PIRSF032025">
    <property type="entry name" value="UCP032025"/>
    <property type="match status" value="1"/>
</dbReference>
<dbReference type="EMBL" id="QUMO01000002">
    <property type="protein sequence ID" value="REF88075.1"/>
    <property type="molecule type" value="Genomic_DNA"/>
</dbReference>
<organism evidence="1 2">
    <name type="scientific">Methylovirgula ligni</name>
    <dbReference type="NCBI Taxonomy" id="569860"/>
    <lineage>
        <taxon>Bacteria</taxon>
        <taxon>Pseudomonadati</taxon>
        <taxon>Pseudomonadota</taxon>
        <taxon>Alphaproteobacteria</taxon>
        <taxon>Hyphomicrobiales</taxon>
        <taxon>Beijerinckiaceae</taxon>
        <taxon>Methylovirgula</taxon>
    </lineage>
</organism>
<evidence type="ECO:0000313" key="1">
    <source>
        <dbReference type="EMBL" id="REF88075.1"/>
    </source>
</evidence>
<proteinExistence type="predicted"/>
<dbReference type="Pfam" id="PF07370">
    <property type="entry name" value="DUF1489"/>
    <property type="match status" value="1"/>
</dbReference>
<sequence>MTLHLLKLCVGADSIADLEDYQARKRGQPVHVTRMVPRRAEDLLDGGSLYWVIKGQIAARQGLEAIEPFTDSDGIGRCRLVLDRAIVRVRPRPFRAFQGWRYLAPEDCPPDLTSQDAAEMPEALRSELAALGLL</sequence>
<comment type="caution">
    <text evidence="1">The sequence shown here is derived from an EMBL/GenBank/DDBJ whole genome shotgun (WGS) entry which is preliminary data.</text>
</comment>
<gene>
    <name evidence="1" type="ORF">DES32_1716</name>
</gene>
<evidence type="ECO:0008006" key="3">
    <source>
        <dbReference type="Google" id="ProtNLM"/>
    </source>
</evidence>
<dbReference type="AlphaFoldDB" id="A0A3D9Z0B6"/>
<name>A0A3D9Z0B6_9HYPH</name>
<dbReference type="Proteomes" id="UP000256900">
    <property type="component" value="Unassembled WGS sequence"/>
</dbReference>
<dbReference type="OrthoDB" id="9798292at2"/>
<accession>A0A3D9Z0B6</accession>
<reference evidence="1 2" key="1">
    <citation type="submission" date="2018-08" db="EMBL/GenBank/DDBJ databases">
        <title>Genomic Encyclopedia of Type Strains, Phase IV (KMG-IV): sequencing the most valuable type-strain genomes for metagenomic binning, comparative biology and taxonomic classification.</title>
        <authorList>
            <person name="Goeker M."/>
        </authorList>
    </citation>
    <scope>NUCLEOTIDE SEQUENCE [LARGE SCALE GENOMIC DNA]</scope>
    <source>
        <strain evidence="1 2">BW863</strain>
    </source>
</reference>
<keyword evidence="2" id="KW-1185">Reference proteome</keyword>
<dbReference type="RefSeq" id="WP_115836197.1">
    <property type="nucleotide sequence ID" value="NZ_CP025086.1"/>
</dbReference>
<evidence type="ECO:0000313" key="2">
    <source>
        <dbReference type="Proteomes" id="UP000256900"/>
    </source>
</evidence>
<dbReference type="InterPro" id="IPR008320">
    <property type="entry name" value="UCP032025"/>
</dbReference>